<evidence type="ECO:0000313" key="1">
    <source>
        <dbReference type="EMBL" id="MBO2989415.1"/>
    </source>
</evidence>
<reference evidence="1" key="1">
    <citation type="submission" date="2021-03" db="EMBL/GenBank/DDBJ databases">
        <title>Leucobacter chromiisoli sp. nov., isolated from chromium-containing soil of chemical plant.</title>
        <authorList>
            <person name="Xu Z."/>
        </authorList>
    </citation>
    <scope>NUCLEOTIDE SEQUENCE</scope>
    <source>
        <strain evidence="1">K 70/01</strain>
    </source>
</reference>
<evidence type="ECO:0000313" key="2">
    <source>
        <dbReference type="Proteomes" id="UP000668403"/>
    </source>
</evidence>
<dbReference type="AlphaFoldDB" id="A0A939TU63"/>
<keyword evidence="2" id="KW-1185">Reference proteome</keyword>
<organism evidence="1 2">
    <name type="scientific">Leucobacter tardus</name>
    <dbReference type="NCBI Taxonomy" id="501483"/>
    <lineage>
        <taxon>Bacteria</taxon>
        <taxon>Bacillati</taxon>
        <taxon>Actinomycetota</taxon>
        <taxon>Actinomycetes</taxon>
        <taxon>Micrococcales</taxon>
        <taxon>Microbacteriaceae</taxon>
        <taxon>Leucobacter</taxon>
    </lineage>
</organism>
<protein>
    <submittedName>
        <fullName evidence="1">DUF2993 domain-containing protein</fullName>
    </submittedName>
</protein>
<dbReference type="InterPro" id="IPR021373">
    <property type="entry name" value="DUF2993"/>
</dbReference>
<name>A0A939TU63_9MICO</name>
<dbReference type="RefSeq" id="WP_208237616.1">
    <property type="nucleotide sequence ID" value="NZ_BAAAQU010000001.1"/>
</dbReference>
<gene>
    <name evidence="1" type="ORF">J4H85_05320</name>
</gene>
<comment type="caution">
    <text evidence="1">The sequence shown here is derived from an EMBL/GenBank/DDBJ whole genome shotgun (WGS) entry which is preliminary data.</text>
</comment>
<proteinExistence type="predicted"/>
<dbReference type="EMBL" id="JAGFBF010000003">
    <property type="protein sequence ID" value="MBO2989415.1"/>
    <property type="molecule type" value="Genomic_DNA"/>
</dbReference>
<sequence length="241" mass="25441">MTFLKRLAITLIVIAILGALAEFALRAFMPSVIEGGVRVPLRVAQESRVDVAMGGSAALNALRWRIGDVSIEAEDVPLDGDVTARTEMHMDSVPLFPLIGPLRNGTATFTIAPEQLEPAMRLMTAGTIEWAEMREGRVFAGGTLDTPEIALPFEGTFDFAVDAGRIVVAPSDLVVEGGGLIPESVLTELSAPRTVCIADRLPRGITLTGMGVSPDGGITLEGALSEGLISNPQDRFRGSCA</sequence>
<accession>A0A939TU63</accession>
<dbReference type="Proteomes" id="UP000668403">
    <property type="component" value="Unassembled WGS sequence"/>
</dbReference>
<dbReference type="Pfam" id="PF11209">
    <property type="entry name" value="LmeA"/>
    <property type="match status" value="1"/>
</dbReference>